<evidence type="ECO:0000256" key="7">
    <source>
        <dbReference type="ARBA" id="ARBA00023136"/>
    </source>
</evidence>
<evidence type="ECO:0000313" key="9">
    <source>
        <dbReference type="EMBL" id="MBC5716459.1"/>
    </source>
</evidence>
<keyword evidence="5 8" id="KW-0812">Transmembrane</keyword>
<dbReference type="EMBL" id="JACOPN010000002">
    <property type="protein sequence ID" value="MBC5716459.1"/>
    <property type="molecule type" value="Genomic_DNA"/>
</dbReference>
<dbReference type="Pfam" id="PF03591">
    <property type="entry name" value="AzlC"/>
    <property type="match status" value="1"/>
</dbReference>
<evidence type="ECO:0000256" key="2">
    <source>
        <dbReference type="ARBA" id="ARBA00010735"/>
    </source>
</evidence>
<dbReference type="PANTHER" id="PTHR34979">
    <property type="entry name" value="INNER MEMBRANE PROTEIN YGAZ"/>
    <property type="match status" value="1"/>
</dbReference>
<dbReference type="PANTHER" id="PTHR34979:SF1">
    <property type="entry name" value="INNER MEMBRANE PROTEIN YGAZ"/>
    <property type="match status" value="1"/>
</dbReference>
<proteinExistence type="inferred from homology"/>
<dbReference type="InterPro" id="IPR011606">
    <property type="entry name" value="Brnchd-chn_aa_trnsp_permease"/>
</dbReference>
<dbReference type="RefSeq" id="WP_186877897.1">
    <property type="nucleotide sequence ID" value="NZ_JACOPN010000002.1"/>
</dbReference>
<feature type="transmembrane region" description="Helical" evidence="8">
    <location>
        <begin position="183"/>
        <end position="199"/>
    </location>
</feature>
<organism evidence="9 10">
    <name type="scientific">Flintibacter faecis</name>
    <dbReference type="NCBI Taxonomy" id="2763047"/>
    <lineage>
        <taxon>Bacteria</taxon>
        <taxon>Bacillati</taxon>
        <taxon>Bacillota</taxon>
        <taxon>Clostridia</taxon>
        <taxon>Eubacteriales</taxon>
        <taxon>Flintibacter</taxon>
    </lineage>
</organism>
<evidence type="ECO:0000313" key="10">
    <source>
        <dbReference type="Proteomes" id="UP000602260"/>
    </source>
</evidence>
<evidence type="ECO:0000256" key="8">
    <source>
        <dbReference type="SAM" id="Phobius"/>
    </source>
</evidence>
<dbReference type="GO" id="GO:1903785">
    <property type="term" value="P:L-valine transmembrane transport"/>
    <property type="evidence" value="ECO:0007669"/>
    <property type="project" value="TreeGrafter"/>
</dbReference>
<keyword evidence="3" id="KW-0813">Transport</keyword>
<keyword evidence="6 8" id="KW-1133">Transmembrane helix</keyword>
<reference evidence="9" key="1">
    <citation type="submission" date="2020-08" db="EMBL/GenBank/DDBJ databases">
        <title>Genome public.</title>
        <authorList>
            <person name="Liu C."/>
            <person name="Sun Q."/>
        </authorList>
    </citation>
    <scope>NUCLEOTIDE SEQUENCE</scope>
    <source>
        <strain evidence="9">BX5</strain>
    </source>
</reference>
<gene>
    <name evidence="9" type="ORF">H8S55_03830</name>
</gene>
<keyword evidence="7 8" id="KW-0472">Membrane</keyword>
<keyword evidence="4" id="KW-1003">Cell membrane</keyword>
<dbReference type="AlphaFoldDB" id="A0A8J6M1D6"/>
<protein>
    <submittedName>
        <fullName evidence="9">AzlC family ABC transporter permease</fullName>
    </submittedName>
</protein>
<sequence>MKRTFAAAFPVTAPVLMGYLAIGMAFGLMLQSIGYNVLWAFFMSLVIYAGSGQYLGVSLLATGASLPQVAFLTLMVNFRHLVYGLSLIEKLRGMGLRKLYVIFALTDETYALLSSAKPPQGVRDHDFYFAVALLDHIYWIGGSVLGSLVGAALGMDTTGVDFAMTALFLVIAVGQWKAAGSHLPVLLGAVATIASLMLVGADEMLLPALGVIVLGLVLLRSKLDDTLLKPGKKQEVRV</sequence>
<feature type="transmembrane region" description="Helical" evidence="8">
    <location>
        <begin position="159"/>
        <end position="176"/>
    </location>
</feature>
<feature type="transmembrane region" description="Helical" evidence="8">
    <location>
        <begin position="6"/>
        <end position="30"/>
    </location>
</feature>
<evidence type="ECO:0000256" key="6">
    <source>
        <dbReference type="ARBA" id="ARBA00022989"/>
    </source>
</evidence>
<dbReference type="Proteomes" id="UP000602260">
    <property type="component" value="Unassembled WGS sequence"/>
</dbReference>
<evidence type="ECO:0000256" key="4">
    <source>
        <dbReference type="ARBA" id="ARBA00022475"/>
    </source>
</evidence>
<feature type="transmembrane region" description="Helical" evidence="8">
    <location>
        <begin position="127"/>
        <end position="153"/>
    </location>
</feature>
<dbReference type="GO" id="GO:0005886">
    <property type="term" value="C:plasma membrane"/>
    <property type="evidence" value="ECO:0007669"/>
    <property type="project" value="UniProtKB-SubCell"/>
</dbReference>
<evidence type="ECO:0000256" key="1">
    <source>
        <dbReference type="ARBA" id="ARBA00004651"/>
    </source>
</evidence>
<evidence type="ECO:0000256" key="5">
    <source>
        <dbReference type="ARBA" id="ARBA00022692"/>
    </source>
</evidence>
<evidence type="ECO:0000256" key="3">
    <source>
        <dbReference type="ARBA" id="ARBA00022448"/>
    </source>
</evidence>
<comment type="subcellular location">
    <subcellularLocation>
        <location evidence="1">Cell membrane</location>
        <topology evidence="1">Multi-pass membrane protein</topology>
    </subcellularLocation>
</comment>
<feature type="transmembrane region" description="Helical" evidence="8">
    <location>
        <begin position="37"/>
        <end position="57"/>
    </location>
</feature>
<comment type="similarity">
    <text evidence="2">Belongs to the AzlC family.</text>
</comment>
<name>A0A8J6M1D6_9FIRM</name>
<keyword evidence="10" id="KW-1185">Reference proteome</keyword>
<comment type="caution">
    <text evidence="9">The sequence shown here is derived from an EMBL/GenBank/DDBJ whole genome shotgun (WGS) entry which is preliminary data.</text>
</comment>
<feature type="transmembrane region" description="Helical" evidence="8">
    <location>
        <begin position="205"/>
        <end position="223"/>
    </location>
</feature>
<accession>A0A8J6M1D6</accession>